<dbReference type="InterPro" id="IPR002052">
    <property type="entry name" value="DNA_methylase_N6_adenine_CS"/>
</dbReference>
<dbReference type="Pfam" id="PF03602">
    <property type="entry name" value="Cons_hypoth95"/>
    <property type="match status" value="1"/>
</dbReference>
<dbReference type="EC" id="2.1.1.171" evidence="3"/>
<evidence type="ECO:0000256" key="1">
    <source>
        <dbReference type="ARBA" id="ARBA00022603"/>
    </source>
</evidence>
<reference evidence="3 4" key="1">
    <citation type="submission" date="2019-08" db="EMBL/GenBank/DDBJ databases">
        <title>In-depth cultivation of the pig gut microbiome towards novel bacterial diversity and tailored functional studies.</title>
        <authorList>
            <person name="Wylensek D."/>
            <person name="Hitch T.C.A."/>
            <person name="Clavel T."/>
        </authorList>
    </citation>
    <scope>NUCLEOTIDE SEQUENCE [LARGE SCALE GENOMIC DNA]</scope>
    <source>
        <strain evidence="3 4">WCA-389-WT-23D1</strain>
    </source>
</reference>
<dbReference type="AlphaFoldDB" id="A0A7X2NIA0"/>
<evidence type="ECO:0000313" key="4">
    <source>
        <dbReference type="Proteomes" id="UP000429958"/>
    </source>
</evidence>
<comment type="caution">
    <text evidence="3">The sequence shown here is derived from an EMBL/GenBank/DDBJ whole genome shotgun (WGS) entry which is preliminary data.</text>
</comment>
<accession>A0A7X2NIA0</accession>
<keyword evidence="2 3" id="KW-0808">Transferase</keyword>
<dbReference type="PROSITE" id="PS00092">
    <property type="entry name" value="N6_MTASE"/>
    <property type="match status" value="1"/>
</dbReference>
<dbReference type="PIRSF" id="PIRSF004553">
    <property type="entry name" value="CHP00095"/>
    <property type="match status" value="1"/>
</dbReference>
<organism evidence="3 4">
    <name type="scientific">Clostridium porci</name>
    <dbReference type="NCBI Taxonomy" id="2605778"/>
    <lineage>
        <taxon>Bacteria</taxon>
        <taxon>Bacillati</taxon>
        <taxon>Bacillota</taxon>
        <taxon>Clostridia</taxon>
        <taxon>Eubacteriales</taxon>
        <taxon>Clostridiaceae</taxon>
        <taxon>Clostridium</taxon>
    </lineage>
</organism>
<keyword evidence="1 3" id="KW-0489">Methyltransferase</keyword>
<gene>
    <name evidence="3" type="primary">rsmD</name>
    <name evidence="3" type="ORF">FYJ39_01735</name>
</gene>
<dbReference type="PANTHER" id="PTHR43542">
    <property type="entry name" value="METHYLTRANSFERASE"/>
    <property type="match status" value="1"/>
</dbReference>
<proteinExistence type="predicted"/>
<keyword evidence="4" id="KW-1185">Reference proteome</keyword>
<protein>
    <submittedName>
        <fullName evidence="3">16S rRNA (Guanine(966)-N(2))-methyltransferase RsmD</fullName>
        <ecNumber evidence="3">2.1.1.171</ecNumber>
    </submittedName>
</protein>
<dbReference type="InterPro" id="IPR029063">
    <property type="entry name" value="SAM-dependent_MTases_sf"/>
</dbReference>
<evidence type="ECO:0000256" key="2">
    <source>
        <dbReference type="ARBA" id="ARBA00022679"/>
    </source>
</evidence>
<dbReference type="CDD" id="cd02440">
    <property type="entry name" value="AdoMet_MTases"/>
    <property type="match status" value="1"/>
</dbReference>
<dbReference type="RefSeq" id="WP_154470735.1">
    <property type="nucleotide sequence ID" value="NZ_DBEWUL010000097.1"/>
</dbReference>
<dbReference type="SUPFAM" id="SSF53335">
    <property type="entry name" value="S-adenosyl-L-methionine-dependent methyltransferases"/>
    <property type="match status" value="1"/>
</dbReference>
<dbReference type="EMBL" id="VUMD01000001">
    <property type="protein sequence ID" value="MSS35337.1"/>
    <property type="molecule type" value="Genomic_DNA"/>
</dbReference>
<dbReference type="NCBIfam" id="TIGR00095">
    <property type="entry name" value="16S rRNA (guanine(966)-N(2))-methyltransferase RsmD"/>
    <property type="match status" value="1"/>
</dbReference>
<sequence>MRVIAGSARRLLLKTVEGMDTRPTTDRTKETLFNMLQPRIGDCKFLDLYSGSGAIGIEALSRGASLAVMIEDAPKAVACIRENLERTRLENRAMVMNCDVIAGLRKLEGKKYQFDLVFMDPPYNHGDERMALDYLACSTLITEDTMIVIEASKETDFQWLEDSGYHLIKSKEYKNNKHVFVGRGE</sequence>
<dbReference type="InterPro" id="IPR004398">
    <property type="entry name" value="RNA_MeTrfase_RsmD"/>
</dbReference>
<dbReference type="GO" id="GO:0052913">
    <property type="term" value="F:16S rRNA (guanine(966)-N(2))-methyltransferase activity"/>
    <property type="evidence" value="ECO:0007669"/>
    <property type="project" value="UniProtKB-EC"/>
</dbReference>
<dbReference type="GO" id="GO:0003676">
    <property type="term" value="F:nucleic acid binding"/>
    <property type="evidence" value="ECO:0007669"/>
    <property type="project" value="InterPro"/>
</dbReference>
<dbReference type="Proteomes" id="UP000429958">
    <property type="component" value="Unassembled WGS sequence"/>
</dbReference>
<dbReference type="PANTHER" id="PTHR43542:SF1">
    <property type="entry name" value="METHYLTRANSFERASE"/>
    <property type="match status" value="1"/>
</dbReference>
<name>A0A7X2NIA0_9CLOT</name>
<dbReference type="Gene3D" id="3.40.50.150">
    <property type="entry name" value="Vaccinia Virus protein VP39"/>
    <property type="match status" value="1"/>
</dbReference>
<evidence type="ECO:0000313" key="3">
    <source>
        <dbReference type="EMBL" id="MSS35337.1"/>
    </source>
</evidence>